<dbReference type="AlphaFoldDB" id="A0AAF1KTT9"/>
<protein>
    <submittedName>
        <fullName evidence="1">Uncharacterized protein</fullName>
    </submittedName>
</protein>
<accession>A0AAF1KTT9</accession>
<name>A0AAF1KTT9_9HYPH</name>
<dbReference type="KEGG" id="rtu:PR017_20680"/>
<geneLocation type="plasmid" evidence="1 2">
    <name>pRt1078</name>
</geneLocation>
<organism evidence="1 2">
    <name type="scientific">Rhizobium tumorigenes</name>
    <dbReference type="NCBI Taxonomy" id="2041385"/>
    <lineage>
        <taxon>Bacteria</taxon>
        <taxon>Pseudomonadati</taxon>
        <taxon>Pseudomonadota</taxon>
        <taxon>Alphaproteobacteria</taxon>
        <taxon>Hyphomicrobiales</taxon>
        <taxon>Rhizobiaceae</taxon>
        <taxon>Rhizobium/Agrobacterium group</taxon>
        <taxon>Rhizobium</taxon>
    </lineage>
</organism>
<dbReference type="RefSeq" id="WP_111222215.1">
    <property type="nucleotide sequence ID" value="NZ_CP117256.1"/>
</dbReference>
<keyword evidence="2" id="KW-1185">Reference proteome</keyword>
<gene>
    <name evidence="1" type="ORF">PR017_20680</name>
</gene>
<reference evidence="1 2" key="1">
    <citation type="journal article" date="2018" name="Sci. Rep.">
        <title>Rhizobium tumorigenes sp. nov., a novel plant tumorigenic bacterium isolated from cane gall tumors on thornless blackberry.</title>
        <authorList>
            <person name="Kuzmanovi N."/>
            <person name="Smalla K."/>
            <person name="Gronow S."/>
            <person name="PuBawska J."/>
        </authorList>
    </citation>
    <scope>NUCLEOTIDE SEQUENCE [LARGE SCALE GENOMIC DNA]</scope>
    <source>
        <strain evidence="1 2">1078</strain>
    </source>
</reference>
<dbReference type="Proteomes" id="UP000249499">
    <property type="component" value="Plasmid pRt1078"/>
</dbReference>
<keyword evidence="1" id="KW-0614">Plasmid</keyword>
<dbReference type="EMBL" id="CP117256">
    <property type="protein sequence ID" value="WFR97615.1"/>
    <property type="molecule type" value="Genomic_DNA"/>
</dbReference>
<sequence>MKQIISFIVATVVMSLSATFSFAIDRGLSMEVIRAPPERERLLKLIDDDFARGVFASLEFVGAEEQGELDGAIESKWCGLTPAILQSLFDSKFVQKSDVDDFVQMPERIAEKFDVYGVRSIGYRQFGVGANNIEKCLTLYIIDMK</sequence>
<evidence type="ECO:0000313" key="2">
    <source>
        <dbReference type="Proteomes" id="UP000249499"/>
    </source>
</evidence>
<proteinExistence type="predicted"/>
<reference evidence="2" key="2">
    <citation type="journal article" date="2023" name="MicrobiologyOpen">
        <title>Genomics of the tumorigenes clade of the family Rhizobiaceae and description of Rhizobium rhododendri sp. nov.</title>
        <authorList>
            <person name="Kuzmanovic N."/>
            <person name="diCenzo G.C."/>
            <person name="Bunk B."/>
            <person name="Sproeer C."/>
            <person name="Fruehling A."/>
            <person name="Neumann-Schaal M."/>
            <person name="Overmann J."/>
            <person name="Smalla K."/>
        </authorList>
    </citation>
    <scope>NUCLEOTIDE SEQUENCE [LARGE SCALE GENOMIC DNA]</scope>
    <source>
        <strain evidence="2">1078</strain>
        <plasmid evidence="2">pRt1078</plasmid>
    </source>
</reference>
<evidence type="ECO:0000313" key="1">
    <source>
        <dbReference type="EMBL" id="WFR97615.1"/>
    </source>
</evidence>